<evidence type="ECO:0000256" key="12">
    <source>
        <dbReference type="SAM" id="MobiDB-lite"/>
    </source>
</evidence>
<comment type="caution">
    <text evidence="14">The sequence shown here is derived from an EMBL/GenBank/DDBJ whole genome shotgun (WGS) entry which is preliminary data.</text>
</comment>
<reference evidence="14 15" key="1">
    <citation type="submission" date="2024-05" db="EMBL/GenBank/DDBJ databases">
        <title>Sinomonas sp. nov., isolated from a waste landfill.</title>
        <authorList>
            <person name="Zhao Y."/>
        </authorList>
    </citation>
    <scope>NUCLEOTIDE SEQUENCE [LARGE SCALE GENOMIC DNA]</scope>
    <source>
        <strain evidence="14 15">CCTCC AB2014300</strain>
    </source>
</reference>
<feature type="region of interest" description="Disordered" evidence="12">
    <location>
        <begin position="611"/>
        <end position="639"/>
    </location>
</feature>
<evidence type="ECO:0000313" key="14">
    <source>
        <dbReference type="EMBL" id="MEN2744301.1"/>
    </source>
</evidence>
<proteinExistence type="inferred from homology"/>
<keyword evidence="8" id="KW-0119">Carbohydrate metabolism</keyword>
<dbReference type="EMBL" id="JBDFRB010000004">
    <property type="protein sequence ID" value="MEN2744301.1"/>
    <property type="molecule type" value="Genomic_DNA"/>
</dbReference>
<evidence type="ECO:0000259" key="13">
    <source>
        <dbReference type="SMART" id="SM00642"/>
    </source>
</evidence>
<evidence type="ECO:0000256" key="4">
    <source>
        <dbReference type="ARBA" id="ARBA00012268"/>
    </source>
</evidence>
<dbReference type="PANTHER" id="PTHR43651:SF11">
    <property type="entry name" value="MALTO-OLIGOSYLTREHALOSE TREHALOHYDROLASE"/>
    <property type="match status" value="1"/>
</dbReference>
<comment type="pathway">
    <text evidence="2">Glycan biosynthesis; trehalose biosynthesis.</text>
</comment>
<feature type="compositionally biased region" description="Low complexity" evidence="12">
    <location>
        <begin position="611"/>
        <end position="626"/>
    </location>
</feature>
<evidence type="ECO:0000256" key="10">
    <source>
        <dbReference type="ARBA" id="ARBA00034013"/>
    </source>
</evidence>
<dbReference type="EC" id="3.2.1.141" evidence="4 11"/>
<keyword evidence="7 14" id="KW-0378">Hydrolase</keyword>
<dbReference type="Proteomes" id="UP001422074">
    <property type="component" value="Unassembled WGS sequence"/>
</dbReference>
<dbReference type="SMART" id="SM00642">
    <property type="entry name" value="Aamy"/>
    <property type="match status" value="1"/>
</dbReference>
<evidence type="ECO:0000313" key="15">
    <source>
        <dbReference type="Proteomes" id="UP001422074"/>
    </source>
</evidence>
<evidence type="ECO:0000256" key="2">
    <source>
        <dbReference type="ARBA" id="ARBA00005199"/>
    </source>
</evidence>
<accession>A0ABU9WYN9</accession>
<comment type="subcellular location">
    <subcellularLocation>
        <location evidence="1">Cytoplasm</location>
    </subcellularLocation>
</comment>
<keyword evidence="6" id="KW-0963">Cytoplasm</keyword>
<evidence type="ECO:0000256" key="11">
    <source>
        <dbReference type="NCBIfam" id="TIGR02402"/>
    </source>
</evidence>
<organism evidence="14 15">
    <name type="scientific">Sinomonas halotolerans</name>
    <dbReference type="NCBI Taxonomy" id="1644133"/>
    <lineage>
        <taxon>Bacteria</taxon>
        <taxon>Bacillati</taxon>
        <taxon>Actinomycetota</taxon>
        <taxon>Actinomycetes</taxon>
        <taxon>Micrococcales</taxon>
        <taxon>Micrococcaceae</taxon>
        <taxon>Sinomonas</taxon>
    </lineage>
</organism>
<comment type="similarity">
    <text evidence="3">Belongs to the glycosyl hydrolase 13 family.</text>
</comment>
<dbReference type="InterPro" id="IPR017853">
    <property type="entry name" value="GH"/>
</dbReference>
<dbReference type="SUPFAM" id="SSF51445">
    <property type="entry name" value="(Trans)glycosidases"/>
    <property type="match status" value="1"/>
</dbReference>
<comment type="catalytic activity">
    <reaction evidence="10">
        <text>hydrolysis of (1-&gt;4)-alpha-D-glucosidic linkage in 4-alpha-D-[(1-&gt;4)-alpha-D-glucanosyl]n trehalose to yield trehalose and (1-&gt;4)-alpha-D-glucan.</text>
        <dbReference type="EC" id="3.2.1.141"/>
    </reaction>
</comment>
<evidence type="ECO:0000256" key="3">
    <source>
        <dbReference type="ARBA" id="ARBA00008061"/>
    </source>
</evidence>
<dbReference type="InterPro" id="IPR013783">
    <property type="entry name" value="Ig-like_fold"/>
</dbReference>
<dbReference type="PANTHER" id="PTHR43651">
    <property type="entry name" value="1,4-ALPHA-GLUCAN-BRANCHING ENZYME"/>
    <property type="match status" value="1"/>
</dbReference>
<evidence type="ECO:0000256" key="9">
    <source>
        <dbReference type="ARBA" id="ARBA00023295"/>
    </source>
</evidence>
<dbReference type="Gene3D" id="2.60.40.10">
    <property type="entry name" value="Immunoglobulins"/>
    <property type="match status" value="1"/>
</dbReference>
<dbReference type="SUPFAM" id="SSF81296">
    <property type="entry name" value="E set domains"/>
    <property type="match status" value="1"/>
</dbReference>
<dbReference type="CDD" id="cd02853">
    <property type="entry name" value="E_set_MTHase_like_N"/>
    <property type="match status" value="1"/>
</dbReference>
<keyword evidence="15" id="KW-1185">Reference proteome</keyword>
<dbReference type="CDD" id="cd11325">
    <property type="entry name" value="AmyAc_GTHase"/>
    <property type="match status" value="1"/>
</dbReference>
<evidence type="ECO:0000256" key="6">
    <source>
        <dbReference type="ARBA" id="ARBA00022490"/>
    </source>
</evidence>
<dbReference type="Gene3D" id="1.10.10.760">
    <property type="entry name" value="E-set domains of sugar-utilizing enzymes"/>
    <property type="match status" value="1"/>
</dbReference>
<evidence type="ECO:0000256" key="1">
    <source>
        <dbReference type="ARBA" id="ARBA00004496"/>
    </source>
</evidence>
<feature type="region of interest" description="Disordered" evidence="12">
    <location>
        <begin position="531"/>
        <end position="562"/>
    </location>
</feature>
<evidence type="ECO:0000256" key="7">
    <source>
        <dbReference type="ARBA" id="ARBA00022801"/>
    </source>
</evidence>
<dbReference type="NCBIfam" id="TIGR02402">
    <property type="entry name" value="trehalose_TreZ"/>
    <property type="match status" value="1"/>
</dbReference>
<keyword evidence="9 14" id="KW-0326">Glycosidase</keyword>
<dbReference type="InterPro" id="IPR006047">
    <property type="entry name" value="GH13_cat_dom"/>
</dbReference>
<feature type="compositionally biased region" description="Gly residues" evidence="12">
    <location>
        <begin position="532"/>
        <end position="562"/>
    </location>
</feature>
<feature type="domain" description="Glycosyl hydrolase family 13 catalytic" evidence="13">
    <location>
        <begin position="115"/>
        <end position="461"/>
    </location>
</feature>
<evidence type="ECO:0000256" key="5">
    <source>
        <dbReference type="ARBA" id="ARBA00015938"/>
    </source>
</evidence>
<name>A0ABU9WYN9_9MICC</name>
<dbReference type="Gene3D" id="3.20.20.80">
    <property type="entry name" value="Glycosidases"/>
    <property type="match status" value="1"/>
</dbReference>
<gene>
    <name evidence="14" type="primary">treZ</name>
    <name evidence="14" type="ORF">ABCQ75_07070</name>
</gene>
<protein>
    <recommendedName>
        <fullName evidence="5 11">Malto-oligosyltrehalose trehalohydrolase</fullName>
        <ecNumber evidence="4 11">3.2.1.141</ecNumber>
    </recommendedName>
</protein>
<dbReference type="InterPro" id="IPR014756">
    <property type="entry name" value="Ig_E-set"/>
</dbReference>
<dbReference type="RefSeq" id="WP_345884230.1">
    <property type="nucleotide sequence ID" value="NZ_JBDFRB010000004.1"/>
</dbReference>
<dbReference type="Pfam" id="PF00128">
    <property type="entry name" value="Alpha-amylase"/>
    <property type="match status" value="1"/>
</dbReference>
<dbReference type="InterPro" id="IPR012768">
    <property type="entry name" value="Trehalose_TreZ"/>
</dbReference>
<dbReference type="InterPro" id="IPR044901">
    <property type="entry name" value="Trehalose_TreZ_E-set_sf"/>
</dbReference>
<evidence type="ECO:0000256" key="8">
    <source>
        <dbReference type="ARBA" id="ARBA00023277"/>
    </source>
</evidence>
<sequence length="681" mass="72166">MSEHRTVLGSVWAPTPERVELVLGAGAASERIPLERRDDGWWQPPGVVRDRVAAALAHGERYGYTLDGDGPFPDPRSFRQPEGVHALSAGFDPHDHEWADAGWEGRALAGSSVYELHVGTFTPEGTFDAAAQRLPYLARLGVGFVELLPVNAFNGTHNWGYDGVLWYAVHEQYGGPAGYQRFVDAAHEAGIGVVQDVVYNHLGPSGNYLPRFGPYLLPGAATGWGDALNLDGPESDEVRAYILENARMWLEDYRVDGLRLDAVHAFMDRRAVTLLEELADLAEEVEARTGRTKVLIAESDMNNPRLIAPRDVGGYALGAQWSDDFHHAVHVALTGETAGYYADFADPAALAKVLGGGFYHDGTYSSFRERSHGRPVDPDAVHPSQLVVCTQNHDQVGNRAVGDRPSSVLGYEGLAVAAVLNLAGPFTPMLFMGEEYGARTPWQFFTSHPEPELAEATRAGRLEEFARMGWDPAVVPDPQDPETFQRSKLDWDEADAPDGRRLLELYRRLLEVRSELPGLWEGRLDETEVLVGGAGSGAPGSGGGAGPGGSGPGDAGSGGGAGPGAGRGWIAWRRPGALVCVNFGPGPADIPVPGRGATIAVATDERTQLLPTTSVSGTPTGVSGTPARVPGPPTSVSGTHKGAISAFRVRDGSSSGAAASGHGGEMVRLPGLAGVVLALST</sequence>
<dbReference type="GO" id="GO:0033942">
    <property type="term" value="F:4-alpha-D-(1-&gt;4)-alpha-D-glucanotrehalose trehalohydrolase activity"/>
    <property type="evidence" value="ECO:0007669"/>
    <property type="project" value="UniProtKB-EC"/>
</dbReference>